<proteinExistence type="predicted"/>
<dbReference type="OrthoDB" id="3837844at2"/>
<sequence length="404" mass="41735">MTTNAPADLALLTGETAGELMTALLATAGATPLGRSLRHVDHQPGVRTTVAYAARVRWADGSETREQFGASSGKLPEGVAVLDDGRSRVGMWRVPFDPDLPALAAAHDPARAGRLAAGLGLGDGPARVHLVAYRPRRRAVVRISGSGGTFFAKIVRPGRAEALHERHRLLSEAGCPVPAPLGWNADGLVALGALPGRTLRRHLLDASADAVDPAEVLAVLDALPASIAGGAPQRTWGQRAPFYASLIAASCPELGERAHRIASAVDHRAPEGPAVPVHGDFYESQLILDGPTVTGLLDVDTAGTGERLDDAGCLLGHLAVLSGLHPAAATTIDGLAAGLRARLAAGLDPAALARRTAAVVLSLATGPARVRTPDWRAATQDRIALAERCLGSTQKLSTMDSAVA</sequence>
<comment type="caution">
    <text evidence="2">The sequence shown here is derived from an EMBL/GenBank/DDBJ whole genome shotgun (WGS) entry which is preliminary data.</text>
</comment>
<dbReference type="Pfam" id="PF01636">
    <property type="entry name" value="APH"/>
    <property type="match status" value="1"/>
</dbReference>
<feature type="domain" description="Aminoglycoside phosphotransferase" evidence="1">
    <location>
        <begin position="140"/>
        <end position="320"/>
    </location>
</feature>
<dbReference type="RefSeq" id="WP_094862231.1">
    <property type="nucleotide sequence ID" value="NZ_NKYE01000004.1"/>
</dbReference>
<name>A0A263D5D3_9PSEU</name>
<dbReference type="Gene3D" id="3.90.1200.10">
    <property type="match status" value="1"/>
</dbReference>
<dbReference type="InParanoid" id="A0A263D5D3"/>
<keyword evidence="3" id="KW-1185">Reference proteome</keyword>
<reference evidence="2 3" key="1">
    <citation type="submission" date="2017-07" db="EMBL/GenBank/DDBJ databases">
        <title>Amycolatopsis antarcticus sp. nov., isolated from the surface of an Antarcticus brown macroalga.</title>
        <authorList>
            <person name="Wang J."/>
            <person name="Leiva S."/>
            <person name="Huang J."/>
            <person name="Huang Y."/>
        </authorList>
    </citation>
    <scope>NUCLEOTIDE SEQUENCE [LARGE SCALE GENOMIC DNA]</scope>
    <source>
        <strain evidence="2 3">AU-G6</strain>
    </source>
</reference>
<gene>
    <name evidence="2" type="ORF">CFN78_09390</name>
</gene>
<keyword evidence="2" id="KW-0808">Transferase</keyword>
<dbReference type="SUPFAM" id="SSF56112">
    <property type="entry name" value="Protein kinase-like (PK-like)"/>
    <property type="match status" value="1"/>
</dbReference>
<dbReference type="Proteomes" id="UP000242444">
    <property type="component" value="Unassembled WGS sequence"/>
</dbReference>
<dbReference type="InterPro" id="IPR011009">
    <property type="entry name" value="Kinase-like_dom_sf"/>
</dbReference>
<dbReference type="GO" id="GO:0016740">
    <property type="term" value="F:transferase activity"/>
    <property type="evidence" value="ECO:0007669"/>
    <property type="project" value="UniProtKB-KW"/>
</dbReference>
<protein>
    <submittedName>
        <fullName evidence="2">Aminoglycoside phosphotransferase</fullName>
    </submittedName>
</protein>
<evidence type="ECO:0000259" key="1">
    <source>
        <dbReference type="Pfam" id="PF01636"/>
    </source>
</evidence>
<evidence type="ECO:0000313" key="3">
    <source>
        <dbReference type="Proteomes" id="UP000242444"/>
    </source>
</evidence>
<dbReference type="InterPro" id="IPR002575">
    <property type="entry name" value="Aminoglycoside_PTrfase"/>
</dbReference>
<dbReference type="AlphaFoldDB" id="A0A263D5D3"/>
<accession>A0A263D5D3</accession>
<organism evidence="2 3">
    <name type="scientific">Amycolatopsis antarctica</name>
    <dbReference type="NCBI Taxonomy" id="1854586"/>
    <lineage>
        <taxon>Bacteria</taxon>
        <taxon>Bacillati</taxon>
        <taxon>Actinomycetota</taxon>
        <taxon>Actinomycetes</taxon>
        <taxon>Pseudonocardiales</taxon>
        <taxon>Pseudonocardiaceae</taxon>
        <taxon>Amycolatopsis</taxon>
    </lineage>
</organism>
<dbReference type="EMBL" id="NKYE01000004">
    <property type="protein sequence ID" value="OZM73714.1"/>
    <property type="molecule type" value="Genomic_DNA"/>
</dbReference>
<evidence type="ECO:0000313" key="2">
    <source>
        <dbReference type="EMBL" id="OZM73714.1"/>
    </source>
</evidence>